<accession>A0A0F9PF96</accession>
<reference evidence="2" key="1">
    <citation type="journal article" date="2015" name="Nature">
        <title>Complex archaea that bridge the gap between prokaryotes and eukaryotes.</title>
        <authorList>
            <person name="Spang A."/>
            <person name="Saw J.H."/>
            <person name="Jorgensen S.L."/>
            <person name="Zaremba-Niedzwiedzka K."/>
            <person name="Martijn J."/>
            <person name="Lind A.E."/>
            <person name="van Eijk R."/>
            <person name="Schleper C."/>
            <person name="Guy L."/>
            <person name="Ettema T.J."/>
        </authorList>
    </citation>
    <scope>NUCLEOTIDE SEQUENCE</scope>
</reference>
<protein>
    <submittedName>
        <fullName evidence="2">Uncharacterized protein</fullName>
    </submittedName>
</protein>
<feature type="region of interest" description="Disordered" evidence="1">
    <location>
        <begin position="360"/>
        <end position="385"/>
    </location>
</feature>
<organism evidence="2">
    <name type="scientific">marine sediment metagenome</name>
    <dbReference type="NCBI Taxonomy" id="412755"/>
    <lineage>
        <taxon>unclassified sequences</taxon>
        <taxon>metagenomes</taxon>
        <taxon>ecological metagenomes</taxon>
    </lineage>
</organism>
<gene>
    <name evidence="2" type="ORF">LCGC14_1222510</name>
</gene>
<evidence type="ECO:0000313" key="2">
    <source>
        <dbReference type="EMBL" id="KKM92027.1"/>
    </source>
</evidence>
<sequence length="548" mass="62742">WDMNLDFIDSKWKRGTDADELAIVNVLSRSTSLSLARFSTLIKSMKVRKGLKTPHMGILPQKIILPMKNLNRLQTKLEKWITAEQSWLTMEQFEQRANYARYMRKKDSEEDMTDLEFTDAINDLYLSITDYYPNLSGEEAIDRTFMPPQGDTAWIMSNEAVIISMNDGLNNIIKAPIILAKEMIQPYTNDDGEVEYHFKPYSELKLAAQRIGKNDSIDIIIEHQDWYDAENLMGRVRQIRADDKTRTLRGMGYFYENKLPQGLKDSIKAGEIISVSIGFLAKLGDGGEWNGQKYDFTQTNILLRHLAILVDSVPRCPVGVCGINLIDANNDNKEKVYIIIKKPNYYINICKLHKDSKKETNTESSIKKQEEKKNMHKDSKGKIKGDEPDDFEAFLSRLRKFLEGQALDENITARILSAVGMKSKGDNMDEKEFSDAIAKKDTEIEELKVGLADAKSLLAKFEEKEKLNLIKSIKRFGDKYSDEELQNKDIDTLNIIADAFSKFEPSNEEPDKIPMKGGDSKEDLEKKIKGERIDFSKVFNDVNEEFGL</sequence>
<evidence type="ECO:0000256" key="1">
    <source>
        <dbReference type="SAM" id="MobiDB-lite"/>
    </source>
</evidence>
<dbReference type="EMBL" id="LAZR01006450">
    <property type="protein sequence ID" value="KKM92027.1"/>
    <property type="molecule type" value="Genomic_DNA"/>
</dbReference>
<dbReference type="AlphaFoldDB" id="A0A0F9PF96"/>
<name>A0A0F9PF96_9ZZZZ</name>
<feature type="non-terminal residue" evidence="2">
    <location>
        <position position="1"/>
    </location>
</feature>
<proteinExistence type="predicted"/>
<comment type="caution">
    <text evidence="2">The sequence shown here is derived from an EMBL/GenBank/DDBJ whole genome shotgun (WGS) entry which is preliminary data.</text>
</comment>